<dbReference type="Gramene" id="EME28149">
    <property type="protein sequence ID" value="EME28149"/>
    <property type="gene ID" value="Gasu_43170"/>
</dbReference>
<dbReference type="RefSeq" id="XP_005704669.1">
    <property type="nucleotide sequence ID" value="XM_005704612.1"/>
</dbReference>
<evidence type="ECO:0000313" key="2">
    <source>
        <dbReference type="Proteomes" id="UP000030680"/>
    </source>
</evidence>
<sequence length="487" mass="57020">MKGFVTPLKKRNDWRQNSFIPEEIRNYAKSIQLLETNDGSPCFYCPVCKVTVEPTKSFLQKHVSDVKHRKKTLIYHSENEFTLKEQQKVLKPTSDTRELDEQMMNSREYYKSTSFSETLSTSSLPVSSHTTPNLSSLSYSTQTLVQLQENGYCFYGGHYCYHPKTETDLEEVRMGSSIMPVSLKDVLVVSRPLSGSEYNESLSTSELVEPPWLSSTIKDKFGSESIYYCLSEELKLFEHYISYNSSDVNQRREVMLFFKDKLHNIWEESSVNVLDDMAIQYHLPFDSVLLSLTTSHWTHNREELLLQELDKNDNHWQFCKIPRVIERQGIEMLWIVEQVVGVSIQVLIYVGNNPISYIERPPYLSDILEDTELRCILLCIKYMIYLQQNICHFSDIYVSWLLLQDKKVCSFLWGSSFQQNHTRGYIMMQLLYLLGEVLSHVALGYSEDWKLLSLSKDEKYLRDTYGNFAAICRQAYQWLTHWDNCCH</sequence>
<proteinExistence type="predicted"/>
<dbReference type="KEGG" id="gsl:Gasu_43170"/>
<protein>
    <submittedName>
        <fullName evidence="1">Uncharacterized protein</fullName>
    </submittedName>
</protein>
<reference evidence="2" key="1">
    <citation type="journal article" date="2013" name="Science">
        <title>Gene transfer from bacteria and archaea facilitated evolution of an extremophilic eukaryote.</title>
        <authorList>
            <person name="Schonknecht G."/>
            <person name="Chen W.H."/>
            <person name="Ternes C.M."/>
            <person name="Barbier G.G."/>
            <person name="Shrestha R.P."/>
            <person name="Stanke M."/>
            <person name="Brautigam A."/>
            <person name="Baker B.J."/>
            <person name="Banfield J.F."/>
            <person name="Garavito R.M."/>
            <person name="Carr K."/>
            <person name="Wilkerson C."/>
            <person name="Rensing S.A."/>
            <person name="Gagneul D."/>
            <person name="Dickenson N.E."/>
            <person name="Oesterhelt C."/>
            <person name="Lercher M.J."/>
            <person name="Weber A.P."/>
        </authorList>
    </citation>
    <scope>NUCLEOTIDE SEQUENCE [LARGE SCALE GENOMIC DNA]</scope>
    <source>
        <strain evidence="2">074W</strain>
    </source>
</reference>
<dbReference type="EMBL" id="KB454523">
    <property type="protein sequence ID" value="EME28149.1"/>
    <property type="molecule type" value="Genomic_DNA"/>
</dbReference>
<accession>M2XXI5</accession>
<dbReference type="Proteomes" id="UP000030680">
    <property type="component" value="Unassembled WGS sequence"/>
</dbReference>
<gene>
    <name evidence="1" type="ORF">Gasu_43170</name>
</gene>
<keyword evidence="2" id="KW-1185">Reference proteome</keyword>
<dbReference type="AlphaFoldDB" id="M2XXI5"/>
<name>M2XXI5_GALSU</name>
<organism evidence="1 2">
    <name type="scientific">Galdieria sulphuraria</name>
    <name type="common">Red alga</name>
    <dbReference type="NCBI Taxonomy" id="130081"/>
    <lineage>
        <taxon>Eukaryota</taxon>
        <taxon>Rhodophyta</taxon>
        <taxon>Bangiophyceae</taxon>
        <taxon>Galdieriales</taxon>
        <taxon>Galdieriaceae</taxon>
        <taxon>Galdieria</taxon>
    </lineage>
</organism>
<dbReference type="OrthoDB" id="8773at2759"/>
<dbReference type="GeneID" id="17087011"/>
<evidence type="ECO:0000313" key="1">
    <source>
        <dbReference type="EMBL" id="EME28149.1"/>
    </source>
</evidence>